<evidence type="ECO:0000313" key="1">
    <source>
        <dbReference type="EMBL" id="KMP07528.1"/>
    </source>
</evidence>
<gene>
    <name evidence="1" type="ORF">CIRG_07209</name>
</gene>
<dbReference type="AlphaFoldDB" id="A0A0J6YKT2"/>
<evidence type="ECO:0000313" key="2">
    <source>
        <dbReference type="Proteomes" id="UP000054565"/>
    </source>
</evidence>
<dbReference type="Proteomes" id="UP000054565">
    <property type="component" value="Unassembled WGS sequence"/>
</dbReference>
<sequence length="143" mass="16413">MQGLLQETGTIFKHAPVSDLGSAEIGLIGQLVAFNATCNPLLHQMTYRAVSGNDWVITNLGIDAHECARKMETRRQQFLQVPFSGWSRACLTIIVDTWEADFSWRDCSTNPNTRQPIRILRYRMDRLTICWDIDERTEFGTYV</sequence>
<accession>A0A0J6YKT2</accession>
<organism evidence="1 2">
    <name type="scientific">Coccidioides immitis RMSCC 2394</name>
    <dbReference type="NCBI Taxonomy" id="404692"/>
    <lineage>
        <taxon>Eukaryota</taxon>
        <taxon>Fungi</taxon>
        <taxon>Dikarya</taxon>
        <taxon>Ascomycota</taxon>
        <taxon>Pezizomycotina</taxon>
        <taxon>Eurotiomycetes</taxon>
        <taxon>Eurotiomycetidae</taxon>
        <taxon>Onygenales</taxon>
        <taxon>Onygenaceae</taxon>
        <taxon>Coccidioides</taxon>
    </lineage>
</organism>
<name>A0A0J6YKT2_COCIT</name>
<reference evidence="2" key="1">
    <citation type="journal article" date="2010" name="Genome Res.">
        <title>Population genomic sequencing of Coccidioides fungi reveals recent hybridization and transposon control.</title>
        <authorList>
            <person name="Neafsey D.E."/>
            <person name="Barker B.M."/>
            <person name="Sharpton T.J."/>
            <person name="Stajich J.E."/>
            <person name="Park D.J."/>
            <person name="Whiston E."/>
            <person name="Hung C.-Y."/>
            <person name="McMahan C."/>
            <person name="White J."/>
            <person name="Sykes S."/>
            <person name="Heiman D."/>
            <person name="Young S."/>
            <person name="Zeng Q."/>
            <person name="Abouelleil A."/>
            <person name="Aftuck L."/>
            <person name="Bessette D."/>
            <person name="Brown A."/>
            <person name="FitzGerald M."/>
            <person name="Lui A."/>
            <person name="Macdonald J.P."/>
            <person name="Priest M."/>
            <person name="Orbach M.J."/>
            <person name="Galgiani J.N."/>
            <person name="Kirkland T.N."/>
            <person name="Cole G.T."/>
            <person name="Birren B.W."/>
            <person name="Henn M.R."/>
            <person name="Taylor J.W."/>
            <person name="Rounsley S.D."/>
        </authorList>
    </citation>
    <scope>NUCLEOTIDE SEQUENCE [LARGE SCALE GENOMIC DNA]</scope>
    <source>
        <strain evidence="2">RMSCC 2394</strain>
    </source>
</reference>
<protein>
    <submittedName>
        <fullName evidence="1">Uncharacterized protein</fullName>
    </submittedName>
</protein>
<proteinExistence type="predicted"/>
<dbReference type="EMBL" id="DS028097">
    <property type="protein sequence ID" value="KMP07528.1"/>
    <property type="molecule type" value="Genomic_DNA"/>
</dbReference>